<dbReference type="InterPro" id="IPR048450">
    <property type="entry name" value="YgjK_N"/>
</dbReference>
<protein>
    <recommendedName>
        <fullName evidence="1">Glucosidase YgjK N-terminal domain-containing protein</fullName>
    </recommendedName>
</protein>
<dbReference type="EMBL" id="UINC01120948">
    <property type="protein sequence ID" value="SVC95758.1"/>
    <property type="molecule type" value="Genomic_DNA"/>
</dbReference>
<reference evidence="2" key="1">
    <citation type="submission" date="2018-05" db="EMBL/GenBank/DDBJ databases">
        <authorList>
            <person name="Lanie J.A."/>
            <person name="Ng W.-L."/>
            <person name="Kazmierczak K.M."/>
            <person name="Andrzejewski T.M."/>
            <person name="Davidsen T.M."/>
            <person name="Wayne K.J."/>
            <person name="Tettelin H."/>
            <person name="Glass J.I."/>
            <person name="Rusch D."/>
            <person name="Podicherti R."/>
            <person name="Tsui H.-C.T."/>
            <person name="Winkler M.E."/>
        </authorList>
    </citation>
    <scope>NUCLEOTIDE SEQUENCE</scope>
</reference>
<organism evidence="2">
    <name type="scientific">marine metagenome</name>
    <dbReference type="NCBI Taxonomy" id="408172"/>
    <lineage>
        <taxon>unclassified sequences</taxon>
        <taxon>metagenomes</taxon>
        <taxon>ecological metagenomes</taxon>
    </lineage>
</organism>
<dbReference type="Gene3D" id="2.70.98.50">
    <property type="entry name" value="putative glycoside hydrolase family protein from bacillus halodurans"/>
    <property type="match status" value="1"/>
</dbReference>
<feature type="domain" description="Glucosidase YgjK N-terminal" evidence="1">
    <location>
        <begin position="74"/>
        <end position="134"/>
    </location>
</feature>
<evidence type="ECO:0000259" key="1">
    <source>
        <dbReference type="Pfam" id="PF21152"/>
    </source>
</evidence>
<evidence type="ECO:0000313" key="2">
    <source>
        <dbReference type="EMBL" id="SVC95758.1"/>
    </source>
</evidence>
<feature type="non-terminal residue" evidence="2">
    <location>
        <position position="147"/>
    </location>
</feature>
<sequence>MLLVNYYLLKFTNIKNYLIKLSSSDMQYNLKLLMFMILVATTLRNNIQAEKYQKSSFISLGTHYSSLDSPKDASDSAQNIFTDLGAWFGFALPDNDKLNDIFGFIGPYLMHYKYGAWLSQSIVNLDLKINSQSIIIGEEKSINSYFD</sequence>
<accession>A0A382RFL1</accession>
<proteinExistence type="predicted"/>
<dbReference type="Pfam" id="PF21152">
    <property type="entry name" value="YgjK_N"/>
    <property type="match status" value="1"/>
</dbReference>
<name>A0A382RFL1_9ZZZZ</name>
<gene>
    <name evidence="2" type="ORF">METZ01_LOCUS348612</name>
</gene>
<dbReference type="AlphaFoldDB" id="A0A382RFL1"/>